<reference evidence="1" key="2">
    <citation type="journal article" date="2015" name="Data Brief">
        <title>Shoot transcriptome of the giant reed, Arundo donax.</title>
        <authorList>
            <person name="Barrero R.A."/>
            <person name="Guerrero F.D."/>
            <person name="Moolhuijzen P."/>
            <person name="Goolsby J.A."/>
            <person name="Tidwell J."/>
            <person name="Bellgard S.E."/>
            <person name="Bellgard M.I."/>
        </authorList>
    </citation>
    <scope>NUCLEOTIDE SEQUENCE</scope>
    <source>
        <tissue evidence="1">Shoot tissue taken approximately 20 cm above the soil surface</tissue>
    </source>
</reference>
<proteinExistence type="predicted"/>
<name>A0A0A9FPW2_ARUDO</name>
<dbReference type="AlphaFoldDB" id="A0A0A9FPW2"/>
<protein>
    <submittedName>
        <fullName evidence="1">Uncharacterized protein</fullName>
    </submittedName>
</protein>
<reference evidence="1" key="1">
    <citation type="submission" date="2014-09" db="EMBL/GenBank/DDBJ databases">
        <authorList>
            <person name="Magalhaes I.L.F."/>
            <person name="Oliveira U."/>
            <person name="Santos F.R."/>
            <person name="Vidigal T.H.D.A."/>
            <person name="Brescovit A.D."/>
            <person name="Santos A.J."/>
        </authorList>
    </citation>
    <scope>NUCLEOTIDE SEQUENCE</scope>
    <source>
        <tissue evidence="1">Shoot tissue taken approximately 20 cm above the soil surface</tissue>
    </source>
</reference>
<evidence type="ECO:0000313" key="1">
    <source>
        <dbReference type="EMBL" id="JAE14332.1"/>
    </source>
</evidence>
<organism evidence="1">
    <name type="scientific">Arundo donax</name>
    <name type="common">Giant reed</name>
    <name type="synonym">Donax arundinaceus</name>
    <dbReference type="NCBI Taxonomy" id="35708"/>
    <lineage>
        <taxon>Eukaryota</taxon>
        <taxon>Viridiplantae</taxon>
        <taxon>Streptophyta</taxon>
        <taxon>Embryophyta</taxon>
        <taxon>Tracheophyta</taxon>
        <taxon>Spermatophyta</taxon>
        <taxon>Magnoliopsida</taxon>
        <taxon>Liliopsida</taxon>
        <taxon>Poales</taxon>
        <taxon>Poaceae</taxon>
        <taxon>PACMAD clade</taxon>
        <taxon>Arundinoideae</taxon>
        <taxon>Arundineae</taxon>
        <taxon>Arundo</taxon>
    </lineage>
</organism>
<dbReference type="EMBL" id="GBRH01183564">
    <property type="protein sequence ID" value="JAE14332.1"/>
    <property type="molecule type" value="Transcribed_RNA"/>
</dbReference>
<accession>A0A0A9FPW2</accession>
<sequence length="127" mass="13834">MVGWPQLVYQSYLCRVHLLSDRLPKILYLYFSIMRRASSTGSSDALPPASSTLEPEASFGFIARKPRYISPIIASTKNAADTMDLRRKRATDTAAKVTPILAIGLGTEPGTRLVPAFTASLPTLHAV</sequence>